<dbReference type="GO" id="GO:0016020">
    <property type="term" value="C:membrane"/>
    <property type="evidence" value="ECO:0007669"/>
    <property type="project" value="UniProtKB-SubCell"/>
</dbReference>
<gene>
    <name evidence="15" type="ORF">BDN70DRAFT_464515</name>
</gene>
<evidence type="ECO:0000256" key="11">
    <source>
        <dbReference type="ARBA" id="ARBA00023033"/>
    </source>
</evidence>
<keyword evidence="6 14" id="KW-0812">Transmembrane</keyword>
<reference evidence="15" key="1">
    <citation type="submission" date="2020-11" db="EMBL/GenBank/DDBJ databases">
        <authorList>
            <consortium name="DOE Joint Genome Institute"/>
            <person name="Ahrendt S."/>
            <person name="Riley R."/>
            <person name="Andreopoulos W."/>
            <person name="Labutti K."/>
            <person name="Pangilinan J."/>
            <person name="Ruiz-Duenas F.J."/>
            <person name="Barrasa J.M."/>
            <person name="Sanchez-Garcia M."/>
            <person name="Camarero S."/>
            <person name="Miyauchi S."/>
            <person name="Serrano A."/>
            <person name="Linde D."/>
            <person name="Babiker R."/>
            <person name="Drula E."/>
            <person name="Ayuso-Fernandez I."/>
            <person name="Pacheco R."/>
            <person name="Padilla G."/>
            <person name="Ferreira P."/>
            <person name="Barriuso J."/>
            <person name="Kellner H."/>
            <person name="Castanera R."/>
            <person name="Alfaro M."/>
            <person name="Ramirez L."/>
            <person name="Pisabarro A.G."/>
            <person name="Kuo A."/>
            <person name="Tritt A."/>
            <person name="Lipzen A."/>
            <person name="He G."/>
            <person name="Yan M."/>
            <person name="Ng V."/>
            <person name="Cullen D."/>
            <person name="Martin F."/>
            <person name="Rosso M.-N."/>
            <person name="Henrissat B."/>
            <person name="Hibbett D."/>
            <person name="Martinez A.T."/>
            <person name="Grigoriev I.V."/>
        </authorList>
    </citation>
    <scope>NUCLEOTIDE SEQUENCE</scope>
    <source>
        <strain evidence="15">CIRM-BRFM 674</strain>
    </source>
</reference>
<evidence type="ECO:0000256" key="10">
    <source>
        <dbReference type="ARBA" id="ARBA00023004"/>
    </source>
</evidence>
<dbReference type="GO" id="GO:0005506">
    <property type="term" value="F:iron ion binding"/>
    <property type="evidence" value="ECO:0007669"/>
    <property type="project" value="InterPro"/>
</dbReference>
<organism evidence="15 16">
    <name type="scientific">Pholiota conissans</name>
    <dbReference type="NCBI Taxonomy" id="109636"/>
    <lineage>
        <taxon>Eukaryota</taxon>
        <taxon>Fungi</taxon>
        <taxon>Dikarya</taxon>
        <taxon>Basidiomycota</taxon>
        <taxon>Agaricomycotina</taxon>
        <taxon>Agaricomycetes</taxon>
        <taxon>Agaricomycetidae</taxon>
        <taxon>Agaricales</taxon>
        <taxon>Agaricineae</taxon>
        <taxon>Strophariaceae</taxon>
        <taxon>Pholiota</taxon>
    </lineage>
</organism>
<dbReference type="GO" id="GO:0004497">
    <property type="term" value="F:monooxygenase activity"/>
    <property type="evidence" value="ECO:0007669"/>
    <property type="project" value="UniProtKB-KW"/>
</dbReference>
<evidence type="ECO:0000256" key="14">
    <source>
        <dbReference type="SAM" id="Phobius"/>
    </source>
</evidence>
<dbReference type="InterPro" id="IPR050121">
    <property type="entry name" value="Cytochrome_P450_monoxygenase"/>
</dbReference>
<dbReference type="InterPro" id="IPR036396">
    <property type="entry name" value="Cyt_P450_sf"/>
</dbReference>
<keyword evidence="10" id="KW-0408">Iron</keyword>
<evidence type="ECO:0000256" key="3">
    <source>
        <dbReference type="ARBA" id="ARBA00004721"/>
    </source>
</evidence>
<keyword evidence="8 14" id="KW-1133">Transmembrane helix</keyword>
<comment type="cofactor">
    <cofactor evidence="1">
        <name>heme</name>
        <dbReference type="ChEBI" id="CHEBI:30413"/>
    </cofactor>
</comment>
<evidence type="ECO:0000256" key="6">
    <source>
        <dbReference type="ARBA" id="ARBA00022692"/>
    </source>
</evidence>
<evidence type="ECO:0000256" key="1">
    <source>
        <dbReference type="ARBA" id="ARBA00001971"/>
    </source>
</evidence>
<evidence type="ECO:0000256" key="4">
    <source>
        <dbReference type="ARBA" id="ARBA00010617"/>
    </source>
</evidence>
<dbReference type="GO" id="GO:0020037">
    <property type="term" value="F:heme binding"/>
    <property type="evidence" value="ECO:0007669"/>
    <property type="project" value="InterPro"/>
</dbReference>
<dbReference type="OrthoDB" id="1470350at2759"/>
<keyword evidence="7" id="KW-0479">Metal-binding</keyword>
<evidence type="ECO:0000256" key="13">
    <source>
        <dbReference type="SAM" id="MobiDB-lite"/>
    </source>
</evidence>
<dbReference type="AlphaFoldDB" id="A0A9P6D037"/>
<name>A0A9P6D037_9AGAR</name>
<dbReference type="InterPro" id="IPR001128">
    <property type="entry name" value="Cyt_P450"/>
</dbReference>
<keyword evidence="9" id="KW-0560">Oxidoreductase</keyword>
<evidence type="ECO:0000256" key="2">
    <source>
        <dbReference type="ARBA" id="ARBA00004370"/>
    </source>
</evidence>
<dbReference type="SUPFAM" id="SSF48264">
    <property type="entry name" value="Cytochrome P450"/>
    <property type="match status" value="1"/>
</dbReference>
<comment type="similarity">
    <text evidence="4">Belongs to the cytochrome P450 family.</text>
</comment>
<dbReference type="PANTHER" id="PTHR24305:SF166">
    <property type="entry name" value="CYTOCHROME P450 12A4, MITOCHONDRIAL-RELATED"/>
    <property type="match status" value="1"/>
</dbReference>
<keyword evidence="5" id="KW-0349">Heme</keyword>
<keyword evidence="16" id="KW-1185">Reference proteome</keyword>
<keyword evidence="11" id="KW-0503">Monooxygenase</keyword>
<evidence type="ECO:0000313" key="15">
    <source>
        <dbReference type="EMBL" id="KAF9485887.1"/>
    </source>
</evidence>
<dbReference type="Pfam" id="PF00067">
    <property type="entry name" value="p450"/>
    <property type="match status" value="1"/>
</dbReference>
<evidence type="ECO:0000256" key="12">
    <source>
        <dbReference type="ARBA" id="ARBA00023136"/>
    </source>
</evidence>
<protein>
    <submittedName>
        <fullName evidence="15">Cytochrome P450</fullName>
    </submittedName>
</protein>
<sequence length="345" mass="38516">MGAQESLGTGTGEEVGDVGERGHGCDRQTGPRRARRAQLYVLPPPPLLLPSTMLPVLLAVLLLFTVLFLFPFLRLLYRQRRSPLRHLPGPPAPSLLLGNLEEMHDQENNALLARWGARYGPAYVYRGFLGGCRLLTTDPVAVAHILGNAYDYPKPDFVRESLASMAAGHEGLLTVEGEDHRRQRKILTPAFSSSHLKSLAPIFWDKAAELRDIWLAEIDNAPTSTTKENDHTLLRIDVLSWLGRATLDVIGLAGFGYRFAALTDDMDELARAFGVVFSTARRFRVMTILQVWFPVLRRFVSISEIFCSLFLAISILFPTHSNFVSSRFNFASIHVLNFLSLSLCL</sequence>
<comment type="caution">
    <text evidence="15">The sequence shown here is derived from an EMBL/GenBank/DDBJ whole genome shotgun (WGS) entry which is preliminary data.</text>
</comment>
<dbReference type="Proteomes" id="UP000807469">
    <property type="component" value="Unassembled WGS sequence"/>
</dbReference>
<comment type="pathway">
    <text evidence="3">Secondary metabolite biosynthesis; terpenoid biosynthesis.</text>
</comment>
<feature type="region of interest" description="Disordered" evidence="13">
    <location>
        <begin position="1"/>
        <end position="31"/>
    </location>
</feature>
<evidence type="ECO:0000313" key="16">
    <source>
        <dbReference type="Proteomes" id="UP000807469"/>
    </source>
</evidence>
<dbReference type="PANTHER" id="PTHR24305">
    <property type="entry name" value="CYTOCHROME P450"/>
    <property type="match status" value="1"/>
</dbReference>
<dbReference type="Gene3D" id="1.10.630.10">
    <property type="entry name" value="Cytochrome P450"/>
    <property type="match status" value="1"/>
</dbReference>
<accession>A0A9P6D037</accession>
<evidence type="ECO:0000256" key="7">
    <source>
        <dbReference type="ARBA" id="ARBA00022723"/>
    </source>
</evidence>
<feature type="transmembrane region" description="Helical" evidence="14">
    <location>
        <begin position="299"/>
        <end position="317"/>
    </location>
</feature>
<comment type="subcellular location">
    <subcellularLocation>
        <location evidence="2">Membrane</location>
    </subcellularLocation>
</comment>
<feature type="transmembrane region" description="Helical" evidence="14">
    <location>
        <begin position="53"/>
        <end position="77"/>
    </location>
</feature>
<proteinExistence type="inferred from homology"/>
<dbReference type="EMBL" id="MU155133">
    <property type="protein sequence ID" value="KAF9485887.1"/>
    <property type="molecule type" value="Genomic_DNA"/>
</dbReference>
<dbReference type="GO" id="GO:0016705">
    <property type="term" value="F:oxidoreductase activity, acting on paired donors, with incorporation or reduction of molecular oxygen"/>
    <property type="evidence" value="ECO:0007669"/>
    <property type="project" value="InterPro"/>
</dbReference>
<evidence type="ECO:0000256" key="5">
    <source>
        <dbReference type="ARBA" id="ARBA00022617"/>
    </source>
</evidence>
<keyword evidence="12 14" id="KW-0472">Membrane</keyword>
<evidence type="ECO:0000256" key="9">
    <source>
        <dbReference type="ARBA" id="ARBA00023002"/>
    </source>
</evidence>
<evidence type="ECO:0000256" key="8">
    <source>
        <dbReference type="ARBA" id="ARBA00022989"/>
    </source>
</evidence>